<dbReference type="RefSeq" id="WP_341467437.1">
    <property type="nucleotide sequence ID" value="NZ_CP128399.1"/>
</dbReference>
<keyword evidence="1" id="KW-0732">Signal</keyword>
<gene>
    <name evidence="2" type="ORF">HXX08_09880</name>
    <name evidence="3" type="ORF">OZ401_001320</name>
</gene>
<dbReference type="AlphaFoldDB" id="A0A8T7M384"/>
<dbReference type="SUPFAM" id="SSF52266">
    <property type="entry name" value="SGNH hydrolase"/>
    <property type="match status" value="1"/>
</dbReference>
<dbReference type="EMBL" id="CP128399">
    <property type="protein sequence ID" value="WJW65553.1"/>
    <property type="molecule type" value="Genomic_DNA"/>
</dbReference>
<organism evidence="2 4">
    <name type="scientific">Candidatus Chlorohelix allophototropha</name>
    <dbReference type="NCBI Taxonomy" id="3003348"/>
    <lineage>
        <taxon>Bacteria</taxon>
        <taxon>Bacillati</taxon>
        <taxon>Chloroflexota</taxon>
        <taxon>Chloroflexia</taxon>
        <taxon>Candidatus Chloroheliales</taxon>
        <taxon>Candidatus Chloroheliaceae</taxon>
        <taxon>Candidatus Chlorohelix</taxon>
    </lineage>
</organism>
<evidence type="ECO:0000313" key="5">
    <source>
        <dbReference type="Proteomes" id="UP001431572"/>
    </source>
</evidence>
<evidence type="ECO:0008006" key="6">
    <source>
        <dbReference type="Google" id="ProtNLM"/>
    </source>
</evidence>
<dbReference type="Proteomes" id="UP001431572">
    <property type="component" value="Chromosome 1"/>
</dbReference>
<dbReference type="CDD" id="cd01840">
    <property type="entry name" value="SGNH_hydrolase_yrhL_like"/>
    <property type="match status" value="1"/>
</dbReference>
<proteinExistence type="predicted"/>
<name>A0A8T7M384_9CHLR</name>
<dbReference type="Proteomes" id="UP000521676">
    <property type="component" value="Unassembled WGS sequence"/>
</dbReference>
<sequence>MRTKIIPLISVVLLLLTTVTTLLTPSQTALAAPVFGSCQFRQMWNYSDKVVDEVPGSGRGFTWGSNTFGVFTEPYLQAPQGKRIVQYFDKNRMEWNGSSLTNGLLTKELVTGQLQVGDFSYSQRGSSEIPVAGDNNVNNPSPTYASFKNLVSLFPGAYSAPNQIGKQLVNALDRNGQVYQLVVLPASLTIAAYDTALSHNIPSVFVDYQHRKGQIWNGKRFVEGNIFTDNPVANVFGLPISEAYWVRATVGGKEKDVLVQLFERRVLTYTPSNPSEFQVEMGNVGQHYVNWRYEGKLGIMSESCPASAMPVVVSNPRIFAVGDSVMLGASAALESTFPNIVIDAAVSRQAFVGINILNTQRARGALGDVVVVHLGNNGTFSQADFDDLMDVLSDVGEVVIINNKVPRSWEDSNNALLAANAKRYSNVVLINWHDFGYANPQFFWDDGIHLRPDGAKAYAQLIASKI</sequence>
<reference evidence="2 4" key="1">
    <citation type="submission" date="2020-06" db="EMBL/GenBank/DDBJ databases">
        <title>Anoxygenic phototrophic Chloroflexota member uses a Type I reaction center.</title>
        <authorList>
            <person name="Tsuji J.M."/>
            <person name="Shaw N.A."/>
            <person name="Nagashima S."/>
            <person name="Venkiteswaran J."/>
            <person name="Schiff S.L."/>
            <person name="Hanada S."/>
            <person name="Tank M."/>
            <person name="Neufeld J.D."/>
        </authorList>
    </citation>
    <scope>NUCLEOTIDE SEQUENCE [LARGE SCALE GENOMIC DNA]</scope>
    <source>
        <strain evidence="2">L227-S17</strain>
    </source>
</reference>
<feature type="signal peptide" evidence="1">
    <location>
        <begin position="1"/>
        <end position="31"/>
    </location>
</feature>
<keyword evidence="5" id="KW-1185">Reference proteome</keyword>
<evidence type="ECO:0000313" key="2">
    <source>
        <dbReference type="EMBL" id="NWJ46176.1"/>
    </source>
</evidence>
<accession>A0A8T7M384</accession>
<dbReference type="EMBL" id="JACATZ010000001">
    <property type="protein sequence ID" value="NWJ46176.1"/>
    <property type="molecule type" value="Genomic_DNA"/>
</dbReference>
<dbReference type="Gene3D" id="3.40.50.1110">
    <property type="entry name" value="SGNH hydrolase"/>
    <property type="match status" value="1"/>
</dbReference>
<reference evidence="3" key="2">
    <citation type="journal article" date="2024" name="Nature">
        <title>Anoxygenic phototroph of the Chloroflexota uses a type I reaction centre.</title>
        <authorList>
            <person name="Tsuji J.M."/>
            <person name="Shaw N.A."/>
            <person name="Nagashima S."/>
            <person name="Venkiteswaran J.J."/>
            <person name="Schiff S.L."/>
            <person name="Watanabe T."/>
            <person name="Fukui M."/>
            <person name="Hanada S."/>
            <person name="Tank M."/>
            <person name="Neufeld J.D."/>
        </authorList>
    </citation>
    <scope>NUCLEOTIDE SEQUENCE</scope>
    <source>
        <strain evidence="3">L227-S17</strain>
    </source>
</reference>
<evidence type="ECO:0000256" key="1">
    <source>
        <dbReference type="SAM" id="SignalP"/>
    </source>
</evidence>
<dbReference type="InterPro" id="IPR036514">
    <property type="entry name" value="SGNH_hydro_sf"/>
</dbReference>
<evidence type="ECO:0000313" key="3">
    <source>
        <dbReference type="EMBL" id="WJW65553.1"/>
    </source>
</evidence>
<evidence type="ECO:0000313" key="4">
    <source>
        <dbReference type="Proteomes" id="UP000521676"/>
    </source>
</evidence>
<feature type="chain" id="PRO_5035934613" description="SGNH hydrolase-type esterase domain-containing protein" evidence="1">
    <location>
        <begin position="32"/>
        <end position="466"/>
    </location>
</feature>
<protein>
    <recommendedName>
        <fullName evidence="6">SGNH hydrolase-type esterase domain-containing protein</fullName>
    </recommendedName>
</protein>